<dbReference type="EMBL" id="ANIZ01001412">
    <property type="protein sequence ID" value="ETI47675.1"/>
    <property type="molecule type" value="Genomic_DNA"/>
</dbReference>
<dbReference type="Proteomes" id="UP000018721">
    <property type="component" value="Unassembled WGS sequence"/>
</dbReference>
<protein>
    <submittedName>
        <fullName evidence="2">Uncharacterized protein</fullName>
    </submittedName>
</protein>
<dbReference type="eggNOG" id="ENOG502RV9B">
    <property type="taxonomic scope" value="Eukaryota"/>
</dbReference>
<keyword evidence="3" id="KW-1185">Reference proteome</keyword>
<dbReference type="HOGENOM" id="CLU_019043_0_0_1"/>
<dbReference type="OrthoDB" id="72058at2759"/>
<organism evidence="2 3">
    <name type="scientific">Phytophthora nicotianae P1569</name>
    <dbReference type="NCBI Taxonomy" id="1317065"/>
    <lineage>
        <taxon>Eukaryota</taxon>
        <taxon>Sar</taxon>
        <taxon>Stramenopiles</taxon>
        <taxon>Oomycota</taxon>
        <taxon>Peronosporomycetes</taxon>
        <taxon>Peronosporales</taxon>
        <taxon>Peronosporaceae</taxon>
        <taxon>Phytophthora</taxon>
    </lineage>
</organism>
<name>V9F857_PHYNI</name>
<gene>
    <name evidence="2" type="ORF">F443_08143</name>
</gene>
<dbReference type="AlphaFoldDB" id="V9F857"/>
<comment type="caution">
    <text evidence="2">The sequence shown here is derived from an EMBL/GenBank/DDBJ whole genome shotgun (WGS) entry which is preliminary data.</text>
</comment>
<evidence type="ECO:0000313" key="2">
    <source>
        <dbReference type="EMBL" id="ETI47675.1"/>
    </source>
</evidence>
<proteinExistence type="predicted"/>
<accession>V9F857</accession>
<feature type="region of interest" description="Disordered" evidence="1">
    <location>
        <begin position="263"/>
        <end position="284"/>
    </location>
</feature>
<evidence type="ECO:0000256" key="1">
    <source>
        <dbReference type="SAM" id="MobiDB-lite"/>
    </source>
</evidence>
<sequence>MAELSVAPAAFFRLECSHDELFQPEYKRSNRTKGLKILRCFPHCCPAHIDRSYCGSSLSVRVELKTPKQNAEVTTSSLSESVVLFARFEALNDVSLKPGEYVEVDRMETATQSERNPDAQWIPGVLDSPSKMITPIHTPGTPKEEQKSMVYHLNTKTNIRWYYDWESGANKAQRLMKHVLKAYIAERFAQDKNDKIVAFNSPQAHKQLYRIMHVVTSPEFTVISYRRAAPENQATLLSSHDTPPYLMQENVLPENTNVGLRFPKGTDESGHSHSPTKRPHLHPPMEAPVYREEYKLKRQQTSTSNSFPAFDLLEDKLHWEYANLSTVAVSRNLALVYSFLRWAPLNAYATFADELVHLLNNNLKEAYAGFSHVVSKLNCFSKLIFGQVDADGGVVVASSFIHSNYTAGGAPAELPERMKRLLYVLIQVTLWFFSLDTRHWMHAFFHDHAESVLDKYSLRASFVLFIRQLEERLNADVLCHSAFGSLENVAEEIIAAVYSYEYFHPRRPQVREILSGQNFAGWNAFVAQMRQVHITVSTFPRHSVPPRNSVESFWNAPWFLEVDDAVWRFNEEVRDASIGHVDGWRDTISLFSLFEIISLITRLDVAINVQARTLQIRSCLGVAGPLGCLRVVLDGKARVFTQFSNGMTSGIDMGAHGDYIAELDVENSERLVVYLQIFQWSVRQDGPSHHVRMRIECNCNRLCISGDVLVTTAPASFDSDDIPILGEMSLHSKREAVEKAFAQQLQEGSTTRSTPWREHGRFRLNYLKFEHETYQ</sequence>
<reference evidence="2 3" key="1">
    <citation type="submission" date="2013-11" db="EMBL/GenBank/DDBJ databases">
        <title>The Genome Sequence of Phytophthora parasitica P1569.</title>
        <authorList>
            <consortium name="The Broad Institute Genomics Platform"/>
            <person name="Russ C."/>
            <person name="Tyler B."/>
            <person name="Panabieres F."/>
            <person name="Shan W."/>
            <person name="Tripathy S."/>
            <person name="Grunwald N."/>
            <person name="Machado M."/>
            <person name="Johnson C.S."/>
            <person name="Arredondo F."/>
            <person name="Hong C."/>
            <person name="Coffey M."/>
            <person name="Young S.K."/>
            <person name="Zeng Q."/>
            <person name="Gargeya S."/>
            <person name="Fitzgerald M."/>
            <person name="Abouelleil A."/>
            <person name="Alvarado L."/>
            <person name="Chapman S.B."/>
            <person name="Gainer-Dewar J."/>
            <person name="Goldberg J."/>
            <person name="Griggs A."/>
            <person name="Gujja S."/>
            <person name="Hansen M."/>
            <person name="Howarth C."/>
            <person name="Imamovic A."/>
            <person name="Ireland A."/>
            <person name="Larimer J."/>
            <person name="McCowan C."/>
            <person name="Murphy C."/>
            <person name="Pearson M."/>
            <person name="Poon T.W."/>
            <person name="Priest M."/>
            <person name="Roberts A."/>
            <person name="Saif S."/>
            <person name="Shea T."/>
            <person name="Sykes S."/>
            <person name="Wortman J."/>
            <person name="Nusbaum C."/>
            <person name="Birren B."/>
        </authorList>
    </citation>
    <scope>NUCLEOTIDE SEQUENCE [LARGE SCALE GENOMIC DNA]</scope>
    <source>
        <strain evidence="2 3">P1569</strain>
    </source>
</reference>
<evidence type="ECO:0000313" key="3">
    <source>
        <dbReference type="Proteomes" id="UP000018721"/>
    </source>
</evidence>